<evidence type="ECO:0000313" key="8">
    <source>
        <dbReference type="EMBL" id="MDA4847626.1"/>
    </source>
</evidence>
<dbReference type="InterPro" id="IPR032808">
    <property type="entry name" value="DoxX"/>
</dbReference>
<comment type="subcellular location">
    <subcellularLocation>
        <location evidence="1">Cell membrane</location>
        <topology evidence="1">Multi-pass membrane protein</topology>
    </subcellularLocation>
</comment>
<keyword evidence="6 7" id="KW-0472">Membrane</keyword>
<dbReference type="InterPro" id="IPR051907">
    <property type="entry name" value="DoxX-like_oxidoreductase"/>
</dbReference>
<evidence type="ECO:0000313" key="9">
    <source>
        <dbReference type="Proteomes" id="UP001148313"/>
    </source>
</evidence>
<dbReference type="Pfam" id="PF07681">
    <property type="entry name" value="DoxX"/>
    <property type="match status" value="1"/>
</dbReference>
<protein>
    <submittedName>
        <fullName evidence="8">DoxX family protein</fullName>
    </submittedName>
</protein>
<comment type="similarity">
    <text evidence="2">Belongs to the DoxX family.</text>
</comment>
<evidence type="ECO:0000256" key="5">
    <source>
        <dbReference type="ARBA" id="ARBA00022989"/>
    </source>
</evidence>
<accession>A0ABT4VSD7</accession>
<feature type="transmembrane region" description="Helical" evidence="7">
    <location>
        <begin position="103"/>
        <end position="122"/>
    </location>
</feature>
<keyword evidence="9" id="KW-1185">Reference proteome</keyword>
<name>A0ABT4VSD7_9HYPH</name>
<evidence type="ECO:0000256" key="6">
    <source>
        <dbReference type="ARBA" id="ARBA00023136"/>
    </source>
</evidence>
<dbReference type="Proteomes" id="UP001148313">
    <property type="component" value="Unassembled WGS sequence"/>
</dbReference>
<dbReference type="RefSeq" id="WP_271091463.1">
    <property type="nucleotide sequence ID" value="NZ_JAPJZH010000014.1"/>
</dbReference>
<keyword evidence="5 7" id="KW-1133">Transmembrane helix</keyword>
<evidence type="ECO:0000256" key="2">
    <source>
        <dbReference type="ARBA" id="ARBA00006679"/>
    </source>
</evidence>
<reference evidence="8" key="1">
    <citation type="submission" date="2022-11" db="EMBL/GenBank/DDBJ databases">
        <title>Hoeflea poritis sp. nov., isolated from scleractinian coral Porites lutea.</title>
        <authorList>
            <person name="Zhang G."/>
            <person name="Wei Q."/>
            <person name="Cai L."/>
        </authorList>
    </citation>
    <scope>NUCLEOTIDE SEQUENCE</scope>
    <source>
        <strain evidence="8">E7-10</strain>
    </source>
</reference>
<evidence type="ECO:0000256" key="4">
    <source>
        <dbReference type="ARBA" id="ARBA00022692"/>
    </source>
</evidence>
<comment type="caution">
    <text evidence="8">The sequence shown here is derived from an EMBL/GenBank/DDBJ whole genome shotgun (WGS) entry which is preliminary data.</text>
</comment>
<evidence type="ECO:0000256" key="7">
    <source>
        <dbReference type="SAM" id="Phobius"/>
    </source>
</evidence>
<feature type="transmembrane region" description="Helical" evidence="7">
    <location>
        <begin position="35"/>
        <end position="66"/>
    </location>
</feature>
<dbReference type="EMBL" id="JAPJZH010000014">
    <property type="protein sequence ID" value="MDA4847626.1"/>
    <property type="molecule type" value="Genomic_DNA"/>
</dbReference>
<keyword evidence="3" id="KW-1003">Cell membrane</keyword>
<evidence type="ECO:0000256" key="3">
    <source>
        <dbReference type="ARBA" id="ARBA00022475"/>
    </source>
</evidence>
<feature type="transmembrane region" description="Helical" evidence="7">
    <location>
        <begin position="6"/>
        <end position="23"/>
    </location>
</feature>
<sequence>MSNSTIILIGRILLSIMFIMAGLTKLGDAAGTAAYFGALGLPMAGLMAWLVGIFELVAGIAILVGFMTAPAAYLLALFCLASGVMAHFDFGDQIESIMFMKNLTIAGGFLILAATGPGSISVDARRAG</sequence>
<evidence type="ECO:0000256" key="1">
    <source>
        <dbReference type="ARBA" id="ARBA00004651"/>
    </source>
</evidence>
<dbReference type="PANTHER" id="PTHR33452:SF1">
    <property type="entry name" value="INNER MEMBRANE PROTEIN YPHA-RELATED"/>
    <property type="match status" value="1"/>
</dbReference>
<feature type="transmembrane region" description="Helical" evidence="7">
    <location>
        <begin position="72"/>
        <end position="91"/>
    </location>
</feature>
<dbReference type="PANTHER" id="PTHR33452">
    <property type="entry name" value="OXIDOREDUCTASE CATD-RELATED"/>
    <property type="match status" value="1"/>
</dbReference>
<keyword evidence="4 7" id="KW-0812">Transmembrane</keyword>
<proteinExistence type="inferred from homology"/>
<gene>
    <name evidence="8" type="ORF">OOZ53_19855</name>
</gene>
<organism evidence="8 9">
    <name type="scientific">Hoeflea poritis</name>
    <dbReference type="NCBI Taxonomy" id="2993659"/>
    <lineage>
        <taxon>Bacteria</taxon>
        <taxon>Pseudomonadati</taxon>
        <taxon>Pseudomonadota</taxon>
        <taxon>Alphaproteobacteria</taxon>
        <taxon>Hyphomicrobiales</taxon>
        <taxon>Rhizobiaceae</taxon>
        <taxon>Hoeflea</taxon>
    </lineage>
</organism>